<evidence type="ECO:0000313" key="6">
    <source>
        <dbReference type="Proteomes" id="UP000317650"/>
    </source>
</evidence>
<dbReference type="Proteomes" id="UP000317650">
    <property type="component" value="Chromosome 3"/>
</dbReference>
<evidence type="ECO:0000256" key="3">
    <source>
        <dbReference type="SAM" id="MobiDB-lite"/>
    </source>
</evidence>
<evidence type="ECO:0000256" key="2">
    <source>
        <dbReference type="SAM" id="Coils"/>
    </source>
</evidence>
<feature type="compositionally biased region" description="Polar residues" evidence="3">
    <location>
        <begin position="1338"/>
        <end position="1348"/>
    </location>
</feature>
<keyword evidence="6" id="KW-1185">Reference proteome</keyword>
<feature type="region of interest" description="Disordered" evidence="3">
    <location>
        <begin position="278"/>
        <end position="307"/>
    </location>
</feature>
<reference evidence="5 6" key="1">
    <citation type="journal article" date="2019" name="Nat. Plants">
        <title>Genome sequencing of Musa balbisiana reveals subgenome evolution and function divergence in polyploid bananas.</title>
        <authorList>
            <person name="Yao X."/>
        </authorList>
    </citation>
    <scope>NUCLEOTIDE SEQUENCE [LARGE SCALE GENOMIC DNA]</scope>
    <source>
        <strain evidence="6">cv. DH-PKW</strain>
        <tissue evidence="5">Leaves</tissue>
    </source>
</reference>
<dbReference type="PANTHER" id="PTHR23172">
    <property type="entry name" value="AUXILIN/CYCLIN G-ASSOCIATED KINASE-RELATED"/>
    <property type="match status" value="1"/>
</dbReference>
<dbReference type="STRING" id="52838.A0A4S8JAC1"/>
<feature type="region of interest" description="Disordered" evidence="3">
    <location>
        <begin position="242"/>
        <end position="264"/>
    </location>
</feature>
<feature type="region of interest" description="Disordered" evidence="3">
    <location>
        <begin position="1052"/>
        <end position="1085"/>
    </location>
</feature>
<evidence type="ECO:0000256" key="1">
    <source>
        <dbReference type="ARBA" id="ARBA00023054"/>
    </source>
</evidence>
<dbReference type="InterPro" id="IPR036869">
    <property type="entry name" value="J_dom_sf"/>
</dbReference>
<feature type="compositionally biased region" description="Basic and acidic residues" evidence="3">
    <location>
        <begin position="1231"/>
        <end position="1337"/>
    </location>
</feature>
<evidence type="ECO:0000259" key="4">
    <source>
        <dbReference type="PROSITE" id="PS50076"/>
    </source>
</evidence>
<dbReference type="GO" id="GO:0072318">
    <property type="term" value="P:clathrin coat disassembly"/>
    <property type="evidence" value="ECO:0007669"/>
    <property type="project" value="TreeGrafter"/>
</dbReference>
<dbReference type="GO" id="GO:0072583">
    <property type="term" value="P:clathrin-dependent endocytosis"/>
    <property type="evidence" value="ECO:0007669"/>
    <property type="project" value="TreeGrafter"/>
</dbReference>
<feature type="coiled-coil region" evidence="2">
    <location>
        <begin position="433"/>
        <end position="467"/>
    </location>
</feature>
<feature type="region of interest" description="Disordered" evidence="3">
    <location>
        <begin position="1231"/>
        <end position="1358"/>
    </location>
</feature>
<organism evidence="5 6">
    <name type="scientific">Musa balbisiana</name>
    <name type="common">Banana</name>
    <dbReference type="NCBI Taxonomy" id="52838"/>
    <lineage>
        <taxon>Eukaryota</taxon>
        <taxon>Viridiplantae</taxon>
        <taxon>Streptophyta</taxon>
        <taxon>Embryophyta</taxon>
        <taxon>Tracheophyta</taxon>
        <taxon>Spermatophyta</taxon>
        <taxon>Magnoliopsida</taxon>
        <taxon>Liliopsida</taxon>
        <taxon>Zingiberales</taxon>
        <taxon>Musaceae</taxon>
        <taxon>Musa</taxon>
    </lineage>
</organism>
<dbReference type="PANTHER" id="PTHR23172:SF87">
    <property type="entry name" value="CHAPERONE DNAJ-DOMAIN SUPERFAMILY PROTEIN"/>
    <property type="match status" value="1"/>
</dbReference>
<feature type="coiled-coil region" evidence="2">
    <location>
        <begin position="1363"/>
        <end position="1398"/>
    </location>
</feature>
<dbReference type="EMBL" id="PYDT01000006">
    <property type="protein sequence ID" value="THU58653.1"/>
    <property type="molecule type" value="Genomic_DNA"/>
</dbReference>
<dbReference type="GO" id="GO:0005783">
    <property type="term" value="C:endoplasmic reticulum"/>
    <property type="evidence" value="ECO:0007669"/>
    <property type="project" value="UniProtKB-ARBA"/>
</dbReference>
<evidence type="ECO:0000313" key="5">
    <source>
        <dbReference type="EMBL" id="THU58653.1"/>
    </source>
</evidence>
<dbReference type="InterPro" id="IPR001623">
    <property type="entry name" value="DnaJ_domain"/>
</dbReference>
<dbReference type="GO" id="GO:0031982">
    <property type="term" value="C:vesicle"/>
    <property type="evidence" value="ECO:0007669"/>
    <property type="project" value="TreeGrafter"/>
</dbReference>
<protein>
    <recommendedName>
        <fullName evidence="4">J domain-containing protein</fullName>
    </recommendedName>
</protein>
<feature type="region of interest" description="Disordered" evidence="3">
    <location>
        <begin position="1186"/>
        <end position="1219"/>
    </location>
</feature>
<sequence>MTCHFRDAVQSSPPLRPLKSIKSQRQQKPGAAADCRPVLTPISPSSLHFKLPPLPSIPSPVLTTSTRGAAVSKKGAAGDSAYADVFGGPPRFAAPYATRLDDYAEIFGDLASTCSIPFLDIPPAVDGCDRGAGFDYSEVFGGLDFGEFAAPYEELFVAPKREEARTTNGRTVEEATCNQQEMEEFKFSPRHSNGDHVACQEGDVPSSNSNPSDSVSMQFNVLYNKTIQESKEGAMNGKMDTTQLHDDPALSSVIDTGKPFRIFGDDGPRSMLNDGIDDGKHQNKSPAMFSCNNSRSSENYSRTDQRHSTNKYPVLENGHANASHHSLSLSSSISSGDVWSSDITYLTVSDINLRTQPVRVPPPSRPPPRLFGKQGHPKPRISSSPKIGVEEASLAKPVANEEYFHVHQEDVKDSSPSFFDVEVDASSAAAASAAAMKEAMELAQAKLRSAKELMEKKRDNLQNSKKLDHHESIKHKERKLGQPFTRQKGLENMLVALETKNVMGAAKQTPLYEENKEDVVLTEEDGHTRLGSSKLHGKSADKAEKWNTNNEYYELVNSEKYKMTEEVIDREGSMKNTNIMTMVCEVKQNESAKDALAFEIESNKKLRKDDVAQVACGSEDNAKPEAHNPYVEEVDLGEVHNLHDQEVIKTLHAGESSLFAGSEKKVEPSDNSKLYYSCDDKGVKGELEASVEALEGENSFRFVEINGSKEEKGKSEAAKPQGEKYEKEINIDNIDPEPSKGGEKLIAASVTDAQEESNIHVPHGSCILTGETANGTSKCTDSEKRREGMQCVAEIVSQLEGTIIVHEPEKREGLHVKQPSRLSTENELKIKVYQEAEYLEDDSKKWKSTVGAATCKEEEKLIKATKGDCWQDCNGNKANAGQPELQQRDKKENATPESYNLENSKGQKIYGRDLRDSGNEDIIEIQIEPHFMNKVMSMNAIPVICRRPLSMTSDVQPANFSEKGDNVSYLSLVAMESQPVASQDIILDIKEREEEQEKVEKESEQMEHTRKLEEEQEKERIQEEEKKRLLEEAKEMERKLEEEKVRARLLEEANNKDRRLKEEKERTKLLEEAKERERKLEEEKEQAKLLEEAKERQRKLEEEKERARLLEEEKERERKVEEERTRVLKEANERERKLEEEKKRMRLLEEAKEKERKLEEERTKILEEAKDRERKLEEEKERARLLEEEKEREREREKDRLAVERATREAHDRAFTDARERAERIAAERVTTEAWQRAHKEAREKAEKATSEALEKSLTEKAAREARLRAERAAVERATAEARERAVERALAEKAAADARERAERCNATSRDRTRKENVTEEHLRARDKDATQDSHFRSTGSSYQANSDSDDQGAGESALRCKARLERHNRIAERAAKALAEKNMRDILAQREQAERNRLAEYLDADIKRWSSGKEGNLRALLSTLQYILSPESGWQPIPLTDVITASAVKKAYRKATLCVHPDKLQQRGANIQQKYVCEKVFDLLKEAWNRFNSEER</sequence>
<dbReference type="PROSITE" id="PS50076">
    <property type="entry name" value="DNAJ_2"/>
    <property type="match status" value="1"/>
</dbReference>
<feature type="compositionally biased region" description="Pro residues" evidence="3">
    <location>
        <begin position="359"/>
        <end position="369"/>
    </location>
</feature>
<proteinExistence type="predicted"/>
<comment type="caution">
    <text evidence="5">The sequence shown here is derived from an EMBL/GenBank/DDBJ whole genome shotgun (WGS) entry which is preliminary data.</text>
</comment>
<dbReference type="GO" id="GO:0030276">
    <property type="term" value="F:clathrin binding"/>
    <property type="evidence" value="ECO:0007669"/>
    <property type="project" value="TreeGrafter"/>
</dbReference>
<feature type="domain" description="J" evidence="4">
    <location>
        <begin position="1434"/>
        <end position="1498"/>
    </location>
</feature>
<dbReference type="SUPFAM" id="SSF46565">
    <property type="entry name" value="Chaperone J-domain"/>
    <property type="match status" value="1"/>
</dbReference>
<feature type="region of interest" description="Disordered" evidence="3">
    <location>
        <begin position="1"/>
        <end position="36"/>
    </location>
</feature>
<feature type="region of interest" description="Disordered" evidence="3">
    <location>
        <begin position="356"/>
        <end position="384"/>
    </location>
</feature>
<feature type="region of interest" description="Disordered" evidence="3">
    <location>
        <begin position="879"/>
        <end position="899"/>
    </location>
</feature>
<accession>A0A4S8JAC1</accession>
<feature type="region of interest" description="Disordered" evidence="3">
    <location>
        <begin position="993"/>
        <end position="1023"/>
    </location>
</feature>
<name>A0A4S8JAC1_MUSBA</name>
<dbReference type="FunFam" id="1.10.287.110:FF:000009">
    <property type="entry name" value="Auxilin-related protein 1"/>
    <property type="match status" value="1"/>
</dbReference>
<gene>
    <name evidence="5" type="ORF">C4D60_Mb03t16630</name>
</gene>
<dbReference type="Gene3D" id="1.10.287.110">
    <property type="entry name" value="DnaJ domain"/>
    <property type="match status" value="1"/>
</dbReference>
<keyword evidence="1 2" id="KW-0175">Coiled coil</keyword>
<feature type="compositionally biased region" description="Polar residues" evidence="3">
    <location>
        <begin position="290"/>
        <end position="300"/>
    </location>
</feature>